<evidence type="ECO:0000256" key="1">
    <source>
        <dbReference type="SAM" id="MobiDB-lite"/>
    </source>
</evidence>
<gene>
    <name evidence="2" type="ORF">PODLI_1B018808</name>
</gene>
<proteinExistence type="predicted"/>
<organism evidence="2 3">
    <name type="scientific">Podarcis lilfordi</name>
    <name type="common">Lilford's wall lizard</name>
    <dbReference type="NCBI Taxonomy" id="74358"/>
    <lineage>
        <taxon>Eukaryota</taxon>
        <taxon>Metazoa</taxon>
        <taxon>Chordata</taxon>
        <taxon>Craniata</taxon>
        <taxon>Vertebrata</taxon>
        <taxon>Euteleostomi</taxon>
        <taxon>Lepidosauria</taxon>
        <taxon>Squamata</taxon>
        <taxon>Bifurcata</taxon>
        <taxon>Unidentata</taxon>
        <taxon>Episquamata</taxon>
        <taxon>Laterata</taxon>
        <taxon>Lacertibaenia</taxon>
        <taxon>Lacertidae</taxon>
        <taxon>Podarcis</taxon>
    </lineage>
</organism>
<dbReference type="EMBL" id="OX395133">
    <property type="protein sequence ID" value="CAI5783036.1"/>
    <property type="molecule type" value="Genomic_DNA"/>
</dbReference>
<dbReference type="Proteomes" id="UP001178461">
    <property type="component" value="Chromosome 8"/>
</dbReference>
<sequence>MGSRWRRQALPQPPSPRAESASWFSGDPKWERELVDASELRTVQKGGQESCNLGRERGTPLNHPLSPREEVEAGMASTPPRGNDLVYAEPKEMEFSEVDAVEWLQNPGQGGYRCRDKFPKMGQSILMGPRVSRMAYEYQDLPQQLQEVSVGDYHR</sequence>
<evidence type="ECO:0000313" key="2">
    <source>
        <dbReference type="EMBL" id="CAI5783036.1"/>
    </source>
</evidence>
<accession>A0AA35KRL1</accession>
<evidence type="ECO:0000313" key="3">
    <source>
        <dbReference type="Proteomes" id="UP001178461"/>
    </source>
</evidence>
<dbReference type="AlphaFoldDB" id="A0AA35KRL1"/>
<feature type="compositionally biased region" description="Basic and acidic residues" evidence="1">
    <location>
        <begin position="28"/>
        <end position="39"/>
    </location>
</feature>
<reference evidence="2" key="1">
    <citation type="submission" date="2022-12" db="EMBL/GenBank/DDBJ databases">
        <authorList>
            <person name="Alioto T."/>
            <person name="Alioto T."/>
            <person name="Gomez Garrido J."/>
        </authorList>
    </citation>
    <scope>NUCLEOTIDE SEQUENCE</scope>
</reference>
<keyword evidence="3" id="KW-1185">Reference proteome</keyword>
<feature type="region of interest" description="Disordered" evidence="1">
    <location>
        <begin position="1"/>
        <end position="83"/>
    </location>
</feature>
<protein>
    <submittedName>
        <fullName evidence="2">Uncharacterized protein</fullName>
    </submittedName>
</protein>
<name>A0AA35KRL1_9SAUR</name>